<dbReference type="Proteomes" id="UP001214553">
    <property type="component" value="Chromosome"/>
</dbReference>
<proteinExistence type="predicted"/>
<keyword evidence="3" id="KW-1185">Reference proteome</keyword>
<feature type="compositionally biased region" description="Basic and acidic residues" evidence="1">
    <location>
        <begin position="1"/>
        <end position="21"/>
    </location>
</feature>
<reference evidence="2 3" key="1">
    <citation type="submission" date="2023-03" db="EMBL/GenBank/DDBJ databases">
        <title>Genome sequence of Microbacterium sp. KACC 23027.</title>
        <authorList>
            <person name="Kim S."/>
            <person name="Heo J."/>
            <person name="Kwon S.-W."/>
        </authorList>
    </citation>
    <scope>NUCLEOTIDE SEQUENCE [LARGE SCALE GENOMIC DNA]</scope>
    <source>
        <strain evidence="2 3">KACC 23027</strain>
    </source>
</reference>
<evidence type="ECO:0000313" key="3">
    <source>
        <dbReference type="Proteomes" id="UP001214553"/>
    </source>
</evidence>
<name>A0ABY8BYD8_9MICO</name>
<evidence type="ECO:0000256" key="1">
    <source>
        <dbReference type="SAM" id="MobiDB-lite"/>
    </source>
</evidence>
<dbReference type="EMBL" id="CP119108">
    <property type="protein sequence ID" value="WEG09219.1"/>
    <property type="molecule type" value="Genomic_DNA"/>
</dbReference>
<protein>
    <submittedName>
        <fullName evidence="2">Uncharacterized protein</fullName>
    </submittedName>
</protein>
<accession>A0ABY8BYD8</accession>
<gene>
    <name evidence="2" type="ORF">PU630_01265</name>
</gene>
<feature type="compositionally biased region" description="Low complexity" evidence="1">
    <location>
        <begin position="22"/>
        <end position="31"/>
    </location>
</feature>
<dbReference type="RefSeq" id="WP_275278543.1">
    <property type="nucleotide sequence ID" value="NZ_CP119108.1"/>
</dbReference>
<feature type="region of interest" description="Disordered" evidence="1">
    <location>
        <begin position="1"/>
        <end position="37"/>
    </location>
</feature>
<sequence>MAWGKTEEQKEAERQQREAEQRQAAAEQAAAEEQRRRAAYLASPLGRAEAAYANGDGFFQFTDVTAALNGQPSGFGSSGNSIRHGDGGVSQLAAIEAVGWHLEHVDHVFVETGATSTNRVLATGQGTVTEGAIHAFYLFRRVAHARA</sequence>
<evidence type="ECO:0000313" key="2">
    <source>
        <dbReference type="EMBL" id="WEG09219.1"/>
    </source>
</evidence>
<organism evidence="2 3">
    <name type="scientific">Microbacterium horticulturae</name>
    <dbReference type="NCBI Taxonomy" id="3028316"/>
    <lineage>
        <taxon>Bacteria</taxon>
        <taxon>Bacillati</taxon>
        <taxon>Actinomycetota</taxon>
        <taxon>Actinomycetes</taxon>
        <taxon>Micrococcales</taxon>
        <taxon>Microbacteriaceae</taxon>
        <taxon>Microbacterium</taxon>
    </lineage>
</organism>